<accession>A0ABV6E7D5</accession>
<gene>
    <name evidence="1" type="ORF">ACFFJ3_00025</name>
</gene>
<dbReference type="RefSeq" id="WP_380671720.1">
    <property type="nucleotide sequence ID" value="NZ_CP173186.1"/>
</dbReference>
<evidence type="ECO:0000313" key="1">
    <source>
        <dbReference type="EMBL" id="MFC0224911.1"/>
    </source>
</evidence>
<dbReference type="InterPro" id="IPR023346">
    <property type="entry name" value="Lysozyme-like_dom_sf"/>
</dbReference>
<proteinExistence type="predicted"/>
<organism evidence="1 2">
    <name type="scientific">Serratia aquatilis</name>
    <dbReference type="NCBI Taxonomy" id="1737515"/>
    <lineage>
        <taxon>Bacteria</taxon>
        <taxon>Pseudomonadati</taxon>
        <taxon>Pseudomonadota</taxon>
        <taxon>Gammaproteobacteria</taxon>
        <taxon>Enterobacterales</taxon>
        <taxon>Yersiniaceae</taxon>
        <taxon>Serratia</taxon>
    </lineage>
</organism>
<dbReference type="Gene3D" id="1.10.530.10">
    <property type="match status" value="1"/>
</dbReference>
<keyword evidence="2" id="KW-1185">Reference proteome</keyword>
<dbReference type="Proteomes" id="UP001589792">
    <property type="component" value="Unassembled WGS sequence"/>
</dbReference>
<sequence length="284" mass="32954">MSKAEFKQTIPLHGMRKQNGSFVWENVNVNEGANSIFSRHYPQLNIIMRKYCINTPLRMACFLGNAIQETQWMGKTEEGYIYKRRNALTNAWESYNIWYYPWYGRGFLQLTNPINYFTFRGRQYPQAMRNSLVTAYQRLEGNSRLRDNDTSLHVERYPGLTPEIISWRDELKSGVFEPADSAGFYWCKSGMAKHADKAHVLERQSIATNKGSNVYYRSTAFWQASAIVNLPSKLNDTYSQRLNGFDARCCAYGSALAILTEMKFPDSKGQFTMENPESNQLRRK</sequence>
<name>A0ABV6E7D5_9GAMM</name>
<dbReference type="SUPFAM" id="SSF53955">
    <property type="entry name" value="Lysozyme-like"/>
    <property type="match status" value="1"/>
</dbReference>
<protein>
    <submittedName>
        <fullName evidence="1">Uncharacterized protein</fullName>
    </submittedName>
</protein>
<reference evidence="1 2" key="1">
    <citation type="submission" date="2024-09" db="EMBL/GenBank/DDBJ databases">
        <authorList>
            <person name="Sun Q."/>
            <person name="Mori K."/>
        </authorList>
    </citation>
    <scope>NUCLEOTIDE SEQUENCE [LARGE SCALE GENOMIC DNA]</scope>
    <source>
        <strain evidence="1 2">CCM 8626</strain>
    </source>
</reference>
<dbReference type="EMBL" id="JBHLXG010000001">
    <property type="protein sequence ID" value="MFC0224911.1"/>
    <property type="molecule type" value="Genomic_DNA"/>
</dbReference>
<comment type="caution">
    <text evidence="1">The sequence shown here is derived from an EMBL/GenBank/DDBJ whole genome shotgun (WGS) entry which is preliminary data.</text>
</comment>
<evidence type="ECO:0000313" key="2">
    <source>
        <dbReference type="Proteomes" id="UP001589792"/>
    </source>
</evidence>